<accession>A0A7W9A1U6</accession>
<dbReference type="EMBL" id="JACIJB010000001">
    <property type="protein sequence ID" value="MBB5659687.1"/>
    <property type="molecule type" value="Genomic_DNA"/>
</dbReference>
<evidence type="ECO:0000313" key="1">
    <source>
        <dbReference type="EMBL" id="MBB5659687.1"/>
    </source>
</evidence>
<protein>
    <submittedName>
        <fullName evidence="1">Uncharacterized protein</fullName>
    </submittedName>
</protein>
<gene>
    <name evidence="1" type="ORF">FHS65_000405</name>
</gene>
<dbReference type="Proteomes" id="UP000548978">
    <property type="component" value="Unassembled WGS sequence"/>
</dbReference>
<proteinExistence type="predicted"/>
<organism evidence="1 2">
    <name type="scientific">Brevundimonas halotolerans</name>
    <dbReference type="NCBI Taxonomy" id="69670"/>
    <lineage>
        <taxon>Bacteria</taxon>
        <taxon>Pseudomonadati</taxon>
        <taxon>Pseudomonadota</taxon>
        <taxon>Alphaproteobacteria</taxon>
        <taxon>Caulobacterales</taxon>
        <taxon>Caulobacteraceae</taxon>
        <taxon>Brevundimonas</taxon>
    </lineage>
</organism>
<evidence type="ECO:0000313" key="2">
    <source>
        <dbReference type="Proteomes" id="UP000548978"/>
    </source>
</evidence>
<dbReference type="AlphaFoldDB" id="A0A7W9A1U6"/>
<keyword evidence="2" id="KW-1185">Reference proteome</keyword>
<name>A0A7W9A1U6_9CAUL</name>
<reference evidence="1 2" key="1">
    <citation type="submission" date="2020-08" db="EMBL/GenBank/DDBJ databases">
        <title>Genomic Encyclopedia of Type Strains, Phase IV (KMG-IV): sequencing the most valuable type-strain genomes for metagenomic binning, comparative biology and taxonomic classification.</title>
        <authorList>
            <person name="Goeker M."/>
        </authorList>
    </citation>
    <scope>NUCLEOTIDE SEQUENCE [LARGE SCALE GENOMIC DNA]</scope>
    <source>
        <strain evidence="1 2">DSM 24448</strain>
    </source>
</reference>
<sequence>MANFWEGVQLKEMQTFVDGLKAVDADELGFVVAQAASWRNELEDQGYDLMDPLVFHALNPTAVSSLVKVVHGLQKQGIPQVASGLMVWVHTLRAGNSLRLRAKAREMWTELSRGFPHAVNARSALNEAAGAWLDIEGYDEIPIGLNPKAL</sequence>
<comment type="caution">
    <text evidence="1">The sequence shown here is derived from an EMBL/GenBank/DDBJ whole genome shotgun (WGS) entry which is preliminary data.</text>
</comment>